<dbReference type="InterPro" id="IPR025714">
    <property type="entry name" value="Methyltranfer_dom"/>
</dbReference>
<feature type="domain" description="Methyltransferase" evidence="1">
    <location>
        <begin position="92"/>
        <end position="132"/>
    </location>
</feature>
<dbReference type="InterPro" id="IPR029063">
    <property type="entry name" value="SAM-dependent_MTases_sf"/>
</dbReference>
<dbReference type="Gene3D" id="3.40.50.150">
    <property type="entry name" value="Vaccinia Virus protein VP39"/>
    <property type="match status" value="1"/>
</dbReference>
<name>A0A0L0FH27_9EUKA</name>
<proteinExistence type="predicted"/>
<dbReference type="Pfam" id="PF13847">
    <property type="entry name" value="Methyltransf_31"/>
    <property type="match status" value="1"/>
</dbReference>
<dbReference type="PANTHER" id="PTHR45445">
    <property type="match status" value="1"/>
</dbReference>
<evidence type="ECO:0000259" key="1">
    <source>
        <dbReference type="Pfam" id="PF13847"/>
    </source>
</evidence>
<dbReference type="eggNOG" id="ENOG502QSAN">
    <property type="taxonomic scope" value="Eukaryota"/>
</dbReference>
<organism evidence="2 3">
    <name type="scientific">Sphaeroforma arctica JP610</name>
    <dbReference type="NCBI Taxonomy" id="667725"/>
    <lineage>
        <taxon>Eukaryota</taxon>
        <taxon>Ichthyosporea</taxon>
        <taxon>Ichthyophonida</taxon>
        <taxon>Sphaeroforma</taxon>
    </lineage>
</organism>
<dbReference type="Proteomes" id="UP000054560">
    <property type="component" value="Unassembled WGS sequence"/>
</dbReference>
<keyword evidence="3" id="KW-1185">Reference proteome</keyword>
<accession>A0A0L0FH27</accession>
<dbReference type="PANTHER" id="PTHR45445:SF2">
    <property type="entry name" value="METHYLTRANSFERASE TYPE 11 DOMAIN-CONTAINING PROTEIN"/>
    <property type="match status" value="1"/>
</dbReference>
<dbReference type="SUPFAM" id="SSF53335">
    <property type="entry name" value="S-adenosyl-L-methionine-dependent methyltransferases"/>
    <property type="match status" value="1"/>
</dbReference>
<reference evidence="2 3" key="1">
    <citation type="submission" date="2011-02" db="EMBL/GenBank/DDBJ databases">
        <title>The Genome Sequence of Sphaeroforma arctica JP610.</title>
        <authorList>
            <consortium name="The Broad Institute Genome Sequencing Platform"/>
            <person name="Russ C."/>
            <person name="Cuomo C."/>
            <person name="Young S.K."/>
            <person name="Zeng Q."/>
            <person name="Gargeya S."/>
            <person name="Alvarado L."/>
            <person name="Berlin A."/>
            <person name="Chapman S.B."/>
            <person name="Chen Z."/>
            <person name="Freedman E."/>
            <person name="Gellesch M."/>
            <person name="Goldberg J."/>
            <person name="Griggs A."/>
            <person name="Gujja S."/>
            <person name="Heilman E."/>
            <person name="Heiman D."/>
            <person name="Howarth C."/>
            <person name="Mehta T."/>
            <person name="Neiman D."/>
            <person name="Pearson M."/>
            <person name="Roberts A."/>
            <person name="Saif S."/>
            <person name="Shea T."/>
            <person name="Shenoy N."/>
            <person name="Sisk P."/>
            <person name="Stolte C."/>
            <person name="Sykes S."/>
            <person name="White J."/>
            <person name="Yandava C."/>
            <person name="Burger G."/>
            <person name="Gray M.W."/>
            <person name="Holland P.W.H."/>
            <person name="King N."/>
            <person name="Lang F.B.F."/>
            <person name="Roger A.J."/>
            <person name="Ruiz-Trillo I."/>
            <person name="Haas B."/>
            <person name="Nusbaum C."/>
            <person name="Birren B."/>
        </authorList>
    </citation>
    <scope>NUCLEOTIDE SEQUENCE [LARGE SCALE GENOMIC DNA]</scope>
    <source>
        <strain evidence="2 3">JP610</strain>
    </source>
</reference>
<sequence length="139" mass="14932">MTQSIPLAPALGLVAAGMAIATVLRKLYEAAQGVAENIYETNSLVNQYLVFHYGKPSEVCNHETGPKGALDFPVRVAAECWNAEAGKSNCSRALDIGCAVGRSSFELARHFEDVVGIDFSQHFIDVANDIKEHGMSSFG</sequence>
<evidence type="ECO:0000313" key="3">
    <source>
        <dbReference type="Proteomes" id="UP000054560"/>
    </source>
</evidence>
<evidence type="ECO:0000313" key="2">
    <source>
        <dbReference type="EMBL" id="KNC75363.1"/>
    </source>
</evidence>
<gene>
    <name evidence="2" type="ORF">SARC_12111</name>
</gene>
<dbReference type="OrthoDB" id="506498at2759"/>
<dbReference type="CDD" id="cd02440">
    <property type="entry name" value="AdoMet_MTases"/>
    <property type="match status" value="1"/>
</dbReference>
<dbReference type="EMBL" id="KQ243674">
    <property type="protein sequence ID" value="KNC75363.1"/>
    <property type="molecule type" value="Genomic_DNA"/>
</dbReference>
<dbReference type="STRING" id="667725.A0A0L0FH27"/>
<protein>
    <recommendedName>
        <fullName evidence="1">Methyltransferase domain-containing protein</fullName>
    </recommendedName>
</protein>
<dbReference type="RefSeq" id="XP_014149265.1">
    <property type="nucleotide sequence ID" value="XM_014293790.1"/>
</dbReference>
<dbReference type="AlphaFoldDB" id="A0A0L0FH27"/>
<dbReference type="GeneID" id="25912615"/>